<sequence>MLSFTSPSLSLCRIPVSYHPSLPFLFLSQPPLDLTSPRLAPPRLALPRLASFPAHTVQYSRRDVPRPNSVGGRRMGVARGEREQQEGGVCVVGLG</sequence>
<protein>
    <submittedName>
        <fullName evidence="2">Uncharacterized protein</fullName>
    </submittedName>
</protein>
<evidence type="ECO:0000313" key="3">
    <source>
        <dbReference type="Proteomes" id="UP000324222"/>
    </source>
</evidence>
<dbReference type="Proteomes" id="UP000324222">
    <property type="component" value="Unassembled WGS sequence"/>
</dbReference>
<keyword evidence="3" id="KW-1185">Reference proteome</keyword>
<name>A0A5B7JTV5_PORTR</name>
<reference evidence="2 3" key="1">
    <citation type="submission" date="2019-05" db="EMBL/GenBank/DDBJ databases">
        <title>Another draft genome of Portunus trituberculatus and its Hox gene families provides insights of decapod evolution.</title>
        <authorList>
            <person name="Jeong J.-H."/>
            <person name="Song I."/>
            <person name="Kim S."/>
            <person name="Choi T."/>
            <person name="Kim D."/>
            <person name="Ryu S."/>
            <person name="Kim W."/>
        </authorList>
    </citation>
    <scope>NUCLEOTIDE SEQUENCE [LARGE SCALE GENOMIC DNA]</scope>
    <source>
        <tissue evidence="2">Muscle</tissue>
    </source>
</reference>
<feature type="region of interest" description="Disordered" evidence="1">
    <location>
        <begin position="60"/>
        <end position="88"/>
    </location>
</feature>
<proteinExistence type="predicted"/>
<accession>A0A5B7JTV5</accession>
<evidence type="ECO:0000256" key="1">
    <source>
        <dbReference type="SAM" id="MobiDB-lite"/>
    </source>
</evidence>
<gene>
    <name evidence="2" type="ORF">E2C01_094952</name>
</gene>
<evidence type="ECO:0000313" key="2">
    <source>
        <dbReference type="EMBL" id="MPC99532.1"/>
    </source>
</evidence>
<organism evidence="2 3">
    <name type="scientific">Portunus trituberculatus</name>
    <name type="common">Swimming crab</name>
    <name type="synonym">Neptunus trituberculatus</name>
    <dbReference type="NCBI Taxonomy" id="210409"/>
    <lineage>
        <taxon>Eukaryota</taxon>
        <taxon>Metazoa</taxon>
        <taxon>Ecdysozoa</taxon>
        <taxon>Arthropoda</taxon>
        <taxon>Crustacea</taxon>
        <taxon>Multicrustacea</taxon>
        <taxon>Malacostraca</taxon>
        <taxon>Eumalacostraca</taxon>
        <taxon>Eucarida</taxon>
        <taxon>Decapoda</taxon>
        <taxon>Pleocyemata</taxon>
        <taxon>Brachyura</taxon>
        <taxon>Eubrachyura</taxon>
        <taxon>Portunoidea</taxon>
        <taxon>Portunidae</taxon>
        <taxon>Portuninae</taxon>
        <taxon>Portunus</taxon>
    </lineage>
</organism>
<dbReference type="AlphaFoldDB" id="A0A5B7JTV5"/>
<dbReference type="EMBL" id="VSRR010118786">
    <property type="protein sequence ID" value="MPC99532.1"/>
    <property type="molecule type" value="Genomic_DNA"/>
</dbReference>
<comment type="caution">
    <text evidence="2">The sequence shown here is derived from an EMBL/GenBank/DDBJ whole genome shotgun (WGS) entry which is preliminary data.</text>
</comment>